<dbReference type="PROSITE" id="PS51318">
    <property type="entry name" value="TAT"/>
    <property type="match status" value="1"/>
</dbReference>
<evidence type="ECO:0000313" key="3">
    <source>
        <dbReference type="EMBL" id="PZW45961.1"/>
    </source>
</evidence>
<feature type="chain" id="PRO_5015968089" evidence="2">
    <location>
        <begin position="27"/>
        <end position="326"/>
    </location>
</feature>
<dbReference type="AlphaFoldDB" id="A0A2W7IGR9"/>
<dbReference type="Gene3D" id="3.40.190.10">
    <property type="entry name" value="Periplasmic binding protein-like II"/>
    <property type="match status" value="1"/>
</dbReference>
<dbReference type="OrthoDB" id="7251639at2"/>
<evidence type="ECO:0000256" key="1">
    <source>
        <dbReference type="ARBA" id="ARBA00006987"/>
    </source>
</evidence>
<dbReference type="InterPro" id="IPR005064">
    <property type="entry name" value="BUG"/>
</dbReference>
<reference evidence="3 4" key="1">
    <citation type="submission" date="2018-06" db="EMBL/GenBank/DDBJ databases">
        <title>Genomic Encyclopedia of Archaeal and Bacterial Type Strains, Phase II (KMG-II): from individual species to whole genera.</title>
        <authorList>
            <person name="Goeker M."/>
        </authorList>
    </citation>
    <scope>NUCLEOTIDE SEQUENCE [LARGE SCALE GENOMIC DNA]</scope>
    <source>
        <strain evidence="3 4">DSM 24525</strain>
    </source>
</reference>
<dbReference type="CDD" id="cd13578">
    <property type="entry name" value="PBP2_Bug27"/>
    <property type="match status" value="1"/>
</dbReference>
<keyword evidence="3" id="KW-0675">Receptor</keyword>
<dbReference type="Proteomes" id="UP000249688">
    <property type="component" value="Unassembled WGS sequence"/>
</dbReference>
<evidence type="ECO:0000256" key="2">
    <source>
        <dbReference type="SAM" id="SignalP"/>
    </source>
</evidence>
<dbReference type="Pfam" id="PF03401">
    <property type="entry name" value="TctC"/>
    <property type="match status" value="1"/>
</dbReference>
<dbReference type="EMBL" id="QKYU01000010">
    <property type="protein sequence ID" value="PZW45961.1"/>
    <property type="molecule type" value="Genomic_DNA"/>
</dbReference>
<gene>
    <name evidence="3" type="ORF">C8P66_110160</name>
</gene>
<comment type="caution">
    <text evidence="3">The sequence shown here is derived from an EMBL/GenBank/DDBJ whole genome shotgun (WGS) entry which is preliminary data.</text>
</comment>
<protein>
    <submittedName>
        <fullName evidence="3">Tripartite-type tricarboxylate transporter receptor subunit TctC</fullName>
    </submittedName>
</protein>
<dbReference type="SUPFAM" id="SSF53850">
    <property type="entry name" value="Periplasmic binding protein-like II"/>
    <property type="match status" value="1"/>
</dbReference>
<dbReference type="RefSeq" id="WP_158537200.1">
    <property type="nucleotide sequence ID" value="NZ_QKYU01000010.1"/>
</dbReference>
<keyword evidence="2" id="KW-0732">Signal</keyword>
<dbReference type="InterPro" id="IPR042100">
    <property type="entry name" value="Bug_dom1"/>
</dbReference>
<dbReference type="InterPro" id="IPR006311">
    <property type="entry name" value="TAT_signal"/>
</dbReference>
<organism evidence="3 4">
    <name type="scientific">Humitalea rosea</name>
    <dbReference type="NCBI Taxonomy" id="990373"/>
    <lineage>
        <taxon>Bacteria</taxon>
        <taxon>Pseudomonadati</taxon>
        <taxon>Pseudomonadota</taxon>
        <taxon>Alphaproteobacteria</taxon>
        <taxon>Acetobacterales</taxon>
        <taxon>Roseomonadaceae</taxon>
        <taxon>Humitalea</taxon>
    </lineage>
</organism>
<dbReference type="PANTHER" id="PTHR42928">
    <property type="entry name" value="TRICARBOXYLATE-BINDING PROTEIN"/>
    <property type="match status" value="1"/>
</dbReference>
<name>A0A2W7IGR9_9PROT</name>
<sequence>MTHSRRSILATGLALPGLALPSLARAQAGFPDRPLRLICPYSAGGSADATARMLAEPMGAILGQPVIVENRPGGGATLGAGVVAHAAPDGYTMLYGTPAPQIINPHLMRSLPYDPVKDFAPISGVKRAPNLLVVHPGLPVTDLASLIALAKARPGVLTFASSGIGSSSHLAGEMLKHMAGIDILHVPYRGTSAALTDLLSGTVSMALDTLSILLPQARAGNLRAIGVTTPERSALAPDLPALAESLPGFDAAPFNYLATTAGTPPAVIARLNAAAVAVLSNPAFMARMEAQGEVAMPSTPEELDATIRAESARWKQVIDAAGIHIE</sequence>
<dbReference type="PANTHER" id="PTHR42928:SF5">
    <property type="entry name" value="BLR1237 PROTEIN"/>
    <property type="match status" value="1"/>
</dbReference>
<proteinExistence type="inferred from homology"/>
<accession>A0A2W7IGR9</accession>
<evidence type="ECO:0000313" key="4">
    <source>
        <dbReference type="Proteomes" id="UP000249688"/>
    </source>
</evidence>
<feature type="signal peptide" evidence="2">
    <location>
        <begin position="1"/>
        <end position="26"/>
    </location>
</feature>
<dbReference type="Gene3D" id="3.40.190.150">
    <property type="entry name" value="Bordetella uptake gene, domain 1"/>
    <property type="match status" value="1"/>
</dbReference>
<comment type="similarity">
    <text evidence="1">Belongs to the UPF0065 (bug) family.</text>
</comment>
<keyword evidence="4" id="KW-1185">Reference proteome</keyword>
<dbReference type="PIRSF" id="PIRSF017082">
    <property type="entry name" value="YflP"/>
    <property type="match status" value="1"/>
</dbReference>